<dbReference type="InterPro" id="IPR027954">
    <property type="entry name" value="Transcobalamin-like_C"/>
</dbReference>
<feature type="compositionally biased region" description="Polar residues" evidence="1">
    <location>
        <begin position="68"/>
        <end position="77"/>
    </location>
</feature>
<evidence type="ECO:0000313" key="4">
    <source>
        <dbReference type="Proteomes" id="UP001355653"/>
    </source>
</evidence>
<protein>
    <submittedName>
        <fullName evidence="3">DUF4430 domain-containing protein</fullName>
    </submittedName>
</protein>
<dbReference type="EMBL" id="JAROBY010000014">
    <property type="protein sequence ID" value="MEB4793965.1"/>
    <property type="molecule type" value="Genomic_DNA"/>
</dbReference>
<proteinExistence type="predicted"/>
<evidence type="ECO:0000256" key="1">
    <source>
        <dbReference type="SAM" id="MobiDB-lite"/>
    </source>
</evidence>
<feature type="compositionally biased region" description="Basic and acidic residues" evidence="1">
    <location>
        <begin position="131"/>
        <end position="143"/>
    </location>
</feature>
<feature type="region of interest" description="Disordered" evidence="1">
    <location>
        <begin position="33"/>
        <end position="156"/>
    </location>
</feature>
<feature type="compositionally biased region" description="Low complexity" evidence="1">
    <location>
        <begin position="80"/>
        <end position="95"/>
    </location>
</feature>
<keyword evidence="4" id="KW-1185">Reference proteome</keyword>
<dbReference type="Proteomes" id="UP001355653">
    <property type="component" value="Unassembled WGS sequence"/>
</dbReference>
<feature type="compositionally biased region" description="Basic and acidic residues" evidence="1">
    <location>
        <begin position="97"/>
        <end position="107"/>
    </location>
</feature>
<evidence type="ECO:0000313" key="3">
    <source>
        <dbReference type="EMBL" id="MEB4793965.1"/>
    </source>
</evidence>
<dbReference type="Pfam" id="PF14478">
    <property type="entry name" value="DUF4430"/>
    <property type="match status" value="1"/>
</dbReference>
<name>A0ABU6D882_9BACL</name>
<comment type="caution">
    <text evidence="3">The sequence shown here is derived from an EMBL/GenBank/DDBJ whole genome shotgun (WGS) entry which is preliminary data.</text>
</comment>
<gene>
    <name evidence="3" type="ORF">P5G65_08665</name>
</gene>
<feature type="compositionally biased region" description="Polar residues" evidence="1">
    <location>
        <begin position="112"/>
        <end position="128"/>
    </location>
</feature>
<dbReference type="RefSeq" id="WP_127456294.1">
    <property type="nucleotide sequence ID" value="NZ_JAROBY010000014.1"/>
</dbReference>
<feature type="domain" description="Transcobalamin-like C-terminal" evidence="2">
    <location>
        <begin position="210"/>
        <end position="287"/>
    </location>
</feature>
<reference evidence="3 4" key="1">
    <citation type="submission" date="2023-03" db="EMBL/GenBank/DDBJ databases">
        <title>Bacillus Genome Sequencing.</title>
        <authorList>
            <person name="Dunlap C."/>
        </authorList>
    </citation>
    <scope>NUCLEOTIDE SEQUENCE [LARGE SCALE GENOMIC DNA]</scope>
    <source>
        <strain evidence="3 4">NRS-1351</strain>
    </source>
</reference>
<dbReference type="Gene3D" id="2.170.130.30">
    <property type="match status" value="1"/>
</dbReference>
<evidence type="ECO:0000259" key="2">
    <source>
        <dbReference type="Pfam" id="PF14478"/>
    </source>
</evidence>
<accession>A0ABU6D882</accession>
<organism evidence="3 4">
    <name type="scientific">Paenibacillus chondroitinus</name>
    <dbReference type="NCBI Taxonomy" id="59842"/>
    <lineage>
        <taxon>Bacteria</taxon>
        <taxon>Bacillati</taxon>
        <taxon>Bacillota</taxon>
        <taxon>Bacilli</taxon>
        <taxon>Bacillales</taxon>
        <taxon>Paenibacillaceae</taxon>
        <taxon>Paenibacillus</taxon>
    </lineage>
</organism>
<sequence length="306" mass="33366">MKITKTKLVSGIVIVVALVASYLFMGPQPNTPAKLPAPTTEAAGQQVEGKSQAARQQPDSSKAEPSAVQPSTEQPVSTVKPPEAAPTQTPEPTKAVPAKESDKDSPKETPTPVATQPAESQPTASQPAVKQEIDPKTGKDKYLTEPVPSGKPLPVEPQNIKISDKAMTATLSVTCLTILDNMKLLDKEKVELVPKDGIILPATKVTFYEGESVFNVLQREMKKHKIHMEFVNTPIYNSAYIEGINNLYEFDVGELSGWMFKVNGWFPNYGSSRYQLKDGDVIEWVYTCDLGRDVGDTYNAMGATKQ</sequence>